<gene>
    <name evidence="3" type="ORF">SI7747_09011699</name>
</gene>
<evidence type="ECO:0000256" key="1">
    <source>
        <dbReference type="ARBA" id="ARBA00009431"/>
    </source>
</evidence>
<dbReference type="EMBL" id="LR743596">
    <property type="protein sequence ID" value="CAA2625979.1"/>
    <property type="molecule type" value="Genomic_DNA"/>
</dbReference>
<dbReference type="InterPro" id="IPR029058">
    <property type="entry name" value="AB_hydrolase_fold"/>
</dbReference>
<feature type="chain" id="PRO_5029780125" evidence="2">
    <location>
        <begin position="23"/>
        <end position="516"/>
    </location>
</feature>
<comment type="similarity">
    <text evidence="1">Belongs to the peptidase S10 family.</text>
</comment>
<evidence type="ECO:0000256" key="2">
    <source>
        <dbReference type="SAM" id="SignalP"/>
    </source>
</evidence>
<dbReference type="Gene3D" id="3.40.50.12670">
    <property type="match status" value="1"/>
</dbReference>
<dbReference type="GO" id="GO:0004185">
    <property type="term" value="F:serine-type carboxypeptidase activity"/>
    <property type="evidence" value="ECO:0007669"/>
    <property type="project" value="InterPro"/>
</dbReference>
<dbReference type="PRINTS" id="PR00724">
    <property type="entry name" value="CRBOXYPTASEC"/>
</dbReference>
<dbReference type="Gene3D" id="3.40.50.1820">
    <property type="entry name" value="alpha/beta hydrolase"/>
    <property type="match status" value="1"/>
</dbReference>
<dbReference type="Pfam" id="PF00450">
    <property type="entry name" value="Peptidase_S10"/>
    <property type="match status" value="2"/>
</dbReference>
<dbReference type="PANTHER" id="PTHR11802:SF435">
    <property type="entry name" value="SERINE CARBOXYPEPTIDASE-LIKE 46"/>
    <property type="match status" value="1"/>
</dbReference>
<dbReference type="InterPro" id="IPR001563">
    <property type="entry name" value="Peptidase_S10"/>
</dbReference>
<dbReference type="PANTHER" id="PTHR11802">
    <property type="entry name" value="SERINE PROTEASE FAMILY S10 SERINE CARBOXYPEPTIDASE"/>
    <property type="match status" value="1"/>
</dbReference>
<keyword evidence="4" id="KW-1185">Reference proteome</keyword>
<name>A0A7I8J5L2_SPIIN</name>
<dbReference type="GO" id="GO:0006508">
    <property type="term" value="P:proteolysis"/>
    <property type="evidence" value="ECO:0007669"/>
    <property type="project" value="InterPro"/>
</dbReference>
<keyword evidence="2" id="KW-0732">Signal</keyword>
<evidence type="ECO:0000313" key="3">
    <source>
        <dbReference type="EMBL" id="CAA2625979.1"/>
    </source>
</evidence>
<dbReference type="EMBL" id="CACRZD030000009">
    <property type="protein sequence ID" value="CAA6665310.1"/>
    <property type="molecule type" value="Genomic_DNA"/>
</dbReference>
<dbReference type="Proteomes" id="UP001189122">
    <property type="component" value="Unassembled WGS sequence"/>
</dbReference>
<dbReference type="AlphaFoldDB" id="A0A7I8J5L2"/>
<sequence length="516" mass="57074">MMGAATAVVVVVVLSVLRPAAAVSTEERSNDMIDWLPNGPDSMEFRQYSGYLTLGLADEAQFFYYFVEAVAEDPTTKPIIFYLGCHVKLCSPLTAAFQQLGPFTVDTDGQSLLENPNSWNKGELLPPSSSSSSLICMTLKAGDRHVPTVVAANLLFLDVPASVGFSFSTNNTYVADITDYSIAEQAQQLLSLWLERFPEYRDNDIYIAGQGDIGTIGPLLAVGLLHQNKIRGSPAINLKGLIMGDPNMDFMINKISKVEFYLQMGLMSFSTYQTYMDRCANVTQPTGNGTVRGGAGFVAPECIQIWAPVDDNTVFLERFNLYTPPCPDIDIANIMGPYSFTEFVYICRDQYVAGYFSIPFVQKAIHVKSPPEMTDPPVWMPSKGGSAWTRNLQSAVNPLREVLDGGVKVLIYSGVLDYNLPIIGPQEVLSKVNLTMDTAWRPWFGKSPWRYPFLAELWSLSQFAGYTVSYKDGLTYATLKNSGRKAAQDQSEDVYAMLSSFINNQPLPNSSYFPHP</sequence>
<organism evidence="3">
    <name type="scientific">Spirodela intermedia</name>
    <name type="common">Intermediate duckweed</name>
    <dbReference type="NCBI Taxonomy" id="51605"/>
    <lineage>
        <taxon>Eukaryota</taxon>
        <taxon>Viridiplantae</taxon>
        <taxon>Streptophyta</taxon>
        <taxon>Embryophyta</taxon>
        <taxon>Tracheophyta</taxon>
        <taxon>Spermatophyta</taxon>
        <taxon>Magnoliopsida</taxon>
        <taxon>Liliopsida</taxon>
        <taxon>Araceae</taxon>
        <taxon>Lemnoideae</taxon>
        <taxon>Spirodela</taxon>
    </lineage>
</organism>
<protein>
    <submittedName>
        <fullName evidence="3">Uncharacterized protein</fullName>
    </submittedName>
</protein>
<accession>A0A7I8J5L2</accession>
<reference evidence="3 4" key="1">
    <citation type="submission" date="2019-12" db="EMBL/GenBank/DDBJ databases">
        <authorList>
            <person name="Scholz U."/>
            <person name="Mascher M."/>
            <person name="Fiebig A."/>
        </authorList>
    </citation>
    <scope>NUCLEOTIDE SEQUENCE</scope>
</reference>
<dbReference type="GO" id="GO:0005773">
    <property type="term" value="C:vacuole"/>
    <property type="evidence" value="ECO:0007669"/>
    <property type="project" value="TreeGrafter"/>
</dbReference>
<dbReference type="SUPFAM" id="SSF53474">
    <property type="entry name" value="alpha/beta-Hydrolases"/>
    <property type="match status" value="1"/>
</dbReference>
<proteinExistence type="inferred from homology"/>
<feature type="signal peptide" evidence="2">
    <location>
        <begin position="1"/>
        <end position="22"/>
    </location>
</feature>
<evidence type="ECO:0000313" key="4">
    <source>
        <dbReference type="Proteomes" id="UP001189122"/>
    </source>
</evidence>